<dbReference type="Pfam" id="PF12833">
    <property type="entry name" value="HTH_18"/>
    <property type="match status" value="1"/>
</dbReference>
<dbReference type="InterPro" id="IPR003313">
    <property type="entry name" value="AraC-bd"/>
</dbReference>
<organism evidence="6">
    <name type="scientific">Cupriavidus pinatubonensis (strain JMP 134 / LMG 1197)</name>
    <name type="common">Cupriavidus necator (strain JMP 134)</name>
    <dbReference type="NCBI Taxonomy" id="264198"/>
    <lineage>
        <taxon>Bacteria</taxon>
        <taxon>Pseudomonadati</taxon>
        <taxon>Pseudomonadota</taxon>
        <taxon>Betaproteobacteria</taxon>
        <taxon>Burkholderiales</taxon>
        <taxon>Burkholderiaceae</taxon>
        <taxon>Cupriavidus</taxon>
    </lineage>
</organism>
<dbReference type="OrthoDB" id="9803764at2"/>
<protein>
    <submittedName>
        <fullName evidence="6">Transcriptional regulator, AraC family</fullName>
    </submittedName>
</protein>
<evidence type="ECO:0000256" key="1">
    <source>
        <dbReference type="ARBA" id="ARBA00023015"/>
    </source>
</evidence>
<reference evidence="6" key="1">
    <citation type="submission" date="2005-08" db="EMBL/GenBank/DDBJ databases">
        <title>Complete sequence of a megaplasmid of Ralstonia eutropha JMP134.</title>
        <authorList>
            <person name="Copeland A."/>
            <person name="Lucas S."/>
            <person name="Lapidus A."/>
            <person name="Barry K."/>
            <person name="Detter J.C."/>
            <person name="Glavina T."/>
            <person name="Hammon N."/>
            <person name="Israni S."/>
            <person name="Pitluck S."/>
            <person name="Goltsman E."/>
            <person name="Martinez M."/>
            <person name="Vergez L."/>
            <person name="Larimer F."/>
            <person name="Land M."/>
            <person name="Lykidis A."/>
            <person name="Richardson P."/>
        </authorList>
    </citation>
    <scope>NUCLEOTIDE SEQUENCE [LARGE SCALE GENOMIC DNA]</scope>
    <source>
        <strain evidence="6">JMP134</strain>
        <plasmid evidence="6">megaplasmid</plasmid>
    </source>
</reference>
<keyword evidence="1" id="KW-0805">Transcription regulation</keyword>
<evidence type="ECO:0000256" key="4">
    <source>
        <dbReference type="ARBA" id="ARBA00023163"/>
    </source>
</evidence>
<dbReference type="AlphaFoldDB" id="Q46MJ3"/>
<keyword evidence="3" id="KW-0010">Activator</keyword>
<name>Q46MJ3_CUPPJ</name>
<dbReference type="InterPro" id="IPR037923">
    <property type="entry name" value="HTH-like"/>
</dbReference>
<evidence type="ECO:0000313" key="6">
    <source>
        <dbReference type="EMBL" id="AAZ65637.1"/>
    </source>
</evidence>
<dbReference type="Pfam" id="PF02311">
    <property type="entry name" value="AraC_binding"/>
    <property type="match status" value="1"/>
</dbReference>
<dbReference type="Gene3D" id="1.10.10.60">
    <property type="entry name" value="Homeodomain-like"/>
    <property type="match status" value="1"/>
</dbReference>
<evidence type="ECO:0000256" key="2">
    <source>
        <dbReference type="ARBA" id="ARBA00023125"/>
    </source>
</evidence>
<dbReference type="SUPFAM" id="SSF46689">
    <property type="entry name" value="Homeodomain-like"/>
    <property type="match status" value="1"/>
</dbReference>
<dbReference type="InterPro" id="IPR009057">
    <property type="entry name" value="Homeodomain-like_sf"/>
</dbReference>
<dbReference type="SMART" id="SM00342">
    <property type="entry name" value="HTH_ARAC"/>
    <property type="match status" value="1"/>
</dbReference>
<keyword evidence="6" id="KW-0614">Plasmid</keyword>
<keyword evidence="4" id="KW-0804">Transcription</keyword>
<dbReference type="InterPro" id="IPR020449">
    <property type="entry name" value="Tscrpt_reg_AraC-type_HTH"/>
</dbReference>
<dbReference type="eggNOG" id="COG2207">
    <property type="taxonomic scope" value="Bacteria"/>
</dbReference>
<evidence type="ECO:0000256" key="3">
    <source>
        <dbReference type="ARBA" id="ARBA00023159"/>
    </source>
</evidence>
<dbReference type="KEGG" id="reu:Reut_C6334"/>
<sequence length="301" mass="33955">MSSPRRSKRDIEHVDYSPAKPYSYDLEVFRLSDLKRRSGADALRRSYSYEFYMLICVTEGKCIQLVDFEAVPCRAGTLLILHPGQAHNFGIEEDWDGWMLLASPEVLSPVAFAQTAPWPLIDLAGLPGCIQFANDDRHRAEAEIQRLYEDALIAPGPSADVHALLRYRFYAFVAWLVVVYGRQYPGVALLSGSLQRFNRFQGLVDERFAEWNQLGDYARHLGCSEKTLTRAAIAAVGVSAKSLISRRINLEAKRLLAHTALSVGAIAEKLGFQEATHFSKFFKRETGCTPREFRDRGCFDL</sequence>
<dbReference type="GO" id="GO:0043565">
    <property type="term" value="F:sequence-specific DNA binding"/>
    <property type="evidence" value="ECO:0007669"/>
    <property type="project" value="InterPro"/>
</dbReference>
<proteinExistence type="predicted"/>
<dbReference type="PANTHER" id="PTHR43280:SF32">
    <property type="entry name" value="TRANSCRIPTIONAL REGULATORY PROTEIN"/>
    <property type="match status" value="1"/>
</dbReference>
<dbReference type="HOGENOM" id="CLU_000445_88_2_4"/>
<evidence type="ECO:0000259" key="5">
    <source>
        <dbReference type="PROSITE" id="PS01124"/>
    </source>
</evidence>
<feature type="domain" description="HTH araC/xylS-type" evidence="5">
    <location>
        <begin position="198"/>
        <end position="296"/>
    </location>
</feature>
<dbReference type="EMBL" id="CP000092">
    <property type="protein sequence ID" value="AAZ65637.1"/>
    <property type="molecule type" value="Genomic_DNA"/>
</dbReference>
<dbReference type="GO" id="GO:0003700">
    <property type="term" value="F:DNA-binding transcription factor activity"/>
    <property type="evidence" value="ECO:0007669"/>
    <property type="project" value="InterPro"/>
</dbReference>
<accession>Q46MJ3</accession>
<dbReference type="PANTHER" id="PTHR43280">
    <property type="entry name" value="ARAC-FAMILY TRANSCRIPTIONAL REGULATOR"/>
    <property type="match status" value="1"/>
</dbReference>
<keyword evidence="2" id="KW-0238">DNA-binding</keyword>
<dbReference type="SUPFAM" id="SSF51215">
    <property type="entry name" value="Regulatory protein AraC"/>
    <property type="match status" value="1"/>
</dbReference>
<dbReference type="InterPro" id="IPR018060">
    <property type="entry name" value="HTH_AraC"/>
</dbReference>
<dbReference type="PROSITE" id="PS01124">
    <property type="entry name" value="HTH_ARAC_FAMILY_2"/>
    <property type="match status" value="1"/>
</dbReference>
<gene>
    <name evidence="6" type="ordered locus">Reut_C6334</name>
</gene>
<geneLocation type="plasmid" evidence="6">
    <name>megaplasmid</name>
</geneLocation>
<dbReference type="PRINTS" id="PR00032">
    <property type="entry name" value="HTHARAC"/>
</dbReference>